<dbReference type="EMBL" id="MDYP01000018">
    <property type="protein sequence ID" value="OQE06330.1"/>
    <property type="molecule type" value="Genomic_DNA"/>
</dbReference>
<evidence type="ECO:0000256" key="4">
    <source>
        <dbReference type="ARBA" id="ARBA00038314"/>
    </source>
</evidence>
<protein>
    <recommendedName>
        <fullName evidence="7">Methyltransferase domain-containing protein</fullName>
    </recommendedName>
</protein>
<gene>
    <name evidence="5" type="ORF">PENVUL_c018G03296</name>
</gene>
<evidence type="ECO:0000256" key="2">
    <source>
        <dbReference type="ARBA" id="ARBA00022679"/>
    </source>
</evidence>
<keyword evidence="2" id="KW-0808">Transferase</keyword>
<dbReference type="InterPro" id="IPR029063">
    <property type="entry name" value="SAM-dependent_MTases_sf"/>
</dbReference>
<comment type="pathway">
    <text evidence="1">Secondary metabolite biosynthesis.</text>
</comment>
<dbReference type="InterPro" id="IPR051654">
    <property type="entry name" value="Meroterpenoid_MTases"/>
</dbReference>
<dbReference type="PANTHER" id="PTHR35897:SF1">
    <property type="entry name" value="METHYLTRANSFERASE AUSD"/>
    <property type="match status" value="1"/>
</dbReference>
<comment type="caution">
    <text evidence="5">The sequence shown here is derived from an EMBL/GenBank/DDBJ whole genome shotgun (WGS) entry which is preliminary data.</text>
</comment>
<accession>A0A1V6RXS5</accession>
<evidence type="ECO:0000313" key="5">
    <source>
        <dbReference type="EMBL" id="OQE06330.1"/>
    </source>
</evidence>
<evidence type="ECO:0000313" key="6">
    <source>
        <dbReference type="Proteomes" id="UP000191518"/>
    </source>
</evidence>
<name>A0A1V6RXS5_9EURO</name>
<dbReference type="GO" id="GO:0016740">
    <property type="term" value="F:transferase activity"/>
    <property type="evidence" value="ECO:0007669"/>
    <property type="project" value="UniProtKB-KW"/>
</dbReference>
<organism evidence="5 6">
    <name type="scientific">Penicillium vulpinum</name>
    <dbReference type="NCBI Taxonomy" id="29845"/>
    <lineage>
        <taxon>Eukaryota</taxon>
        <taxon>Fungi</taxon>
        <taxon>Dikarya</taxon>
        <taxon>Ascomycota</taxon>
        <taxon>Pezizomycotina</taxon>
        <taxon>Eurotiomycetes</taxon>
        <taxon>Eurotiomycetidae</taxon>
        <taxon>Eurotiales</taxon>
        <taxon>Aspergillaceae</taxon>
        <taxon>Penicillium</taxon>
    </lineage>
</organism>
<comment type="similarity">
    <text evidence="4">Belongs to the class I-like SAM-binding methyltransferase superfamily.</text>
</comment>
<dbReference type="Gene3D" id="3.40.50.150">
    <property type="entry name" value="Vaccinia Virus protein VP39"/>
    <property type="match status" value="1"/>
</dbReference>
<keyword evidence="6" id="KW-1185">Reference proteome</keyword>
<evidence type="ECO:0000256" key="1">
    <source>
        <dbReference type="ARBA" id="ARBA00005179"/>
    </source>
</evidence>
<dbReference type="AlphaFoldDB" id="A0A1V6RXS5"/>
<keyword evidence="3" id="KW-0949">S-adenosyl-L-methionine</keyword>
<dbReference type="STRING" id="29845.A0A1V6RXS5"/>
<evidence type="ECO:0008006" key="7">
    <source>
        <dbReference type="Google" id="ProtNLM"/>
    </source>
</evidence>
<reference evidence="6" key="1">
    <citation type="journal article" date="2017" name="Nat. Microbiol.">
        <title>Global analysis of biosynthetic gene clusters reveals vast potential of secondary metabolite production in Penicillium species.</title>
        <authorList>
            <person name="Nielsen J.C."/>
            <person name="Grijseels S."/>
            <person name="Prigent S."/>
            <person name="Ji B."/>
            <person name="Dainat J."/>
            <person name="Nielsen K.F."/>
            <person name="Frisvad J.C."/>
            <person name="Workman M."/>
            <person name="Nielsen J."/>
        </authorList>
    </citation>
    <scope>NUCLEOTIDE SEQUENCE [LARGE SCALE GENOMIC DNA]</scope>
    <source>
        <strain evidence="6">IBT 29486</strain>
    </source>
</reference>
<evidence type="ECO:0000256" key="3">
    <source>
        <dbReference type="ARBA" id="ARBA00022691"/>
    </source>
</evidence>
<dbReference type="OrthoDB" id="2094832at2759"/>
<dbReference type="SUPFAM" id="SSF53335">
    <property type="entry name" value="S-adenosyl-L-methionine-dependent methyltransferases"/>
    <property type="match status" value="1"/>
</dbReference>
<sequence length="278" mass="31438">MHPDSQLESAVKDGFDPKSLYSTELTKVNEPARTILEQYSKIPAENILQHVKDLKDRAFAVFPYACIGQASFLELSIASSPCYPEMLERVKKGDRLLDLGCAFGQELRQLIYDGAPSQNLYGSDLRPEFLELGLDLFMDRSTIKAHFIDADVLDDNSALVTQLTGELNIVYISLFLHVFDFETQIKVAKRLFDLLAPKAGSLVVCRVVACRDQAIGNATNARLPYYYHDLASWNRLWECVQEETGLKLKVDNWEQDDALAKKHPLEGIYMLGSSIRRE</sequence>
<dbReference type="Proteomes" id="UP000191518">
    <property type="component" value="Unassembled WGS sequence"/>
</dbReference>
<dbReference type="PANTHER" id="PTHR35897">
    <property type="entry name" value="METHYLTRANSFERASE AUSD"/>
    <property type="match status" value="1"/>
</dbReference>
<proteinExistence type="inferred from homology"/>